<feature type="chain" id="PRO_5045746982" description="Secreted protein" evidence="1">
    <location>
        <begin position="25"/>
        <end position="348"/>
    </location>
</feature>
<evidence type="ECO:0000256" key="1">
    <source>
        <dbReference type="SAM" id="SignalP"/>
    </source>
</evidence>
<dbReference type="RefSeq" id="WP_084394418.1">
    <property type="nucleotide sequence ID" value="NZ_BMKF01000003.1"/>
</dbReference>
<accession>A0ABQ1K0X2</accession>
<protein>
    <recommendedName>
        <fullName evidence="4">Secreted protein</fullName>
    </recommendedName>
</protein>
<keyword evidence="3" id="KW-1185">Reference proteome</keyword>
<dbReference type="Proteomes" id="UP000628854">
    <property type="component" value="Unassembled WGS sequence"/>
</dbReference>
<dbReference type="Pfam" id="PF20311">
    <property type="entry name" value="DUF6607"/>
    <property type="match status" value="1"/>
</dbReference>
<dbReference type="EMBL" id="BMKF01000003">
    <property type="protein sequence ID" value="GGB79799.1"/>
    <property type="molecule type" value="Genomic_DNA"/>
</dbReference>
<organism evidence="2 3">
    <name type="scientific">Henriciella pelagia</name>
    <dbReference type="NCBI Taxonomy" id="1977912"/>
    <lineage>
        <taxon>Bacteria</taxon>
        <taxon>Pseudomonadati</taxon>
        <taxon>Pseudomonadota</taxon>
        <taxon>Alphaproteobacteria</taxon>
        <taxon>Hyphomonadales</taxon>
        <taxon>Hyphomonadaceae</taxon>
        <taxon>Henriciella</taxon>
    </lineage>
</organism>
<dbReference type="PROSITE" id="PS51257">
    <property type="entry name" value="PROKAR_LIPOPROTEIN"/>
    <property type="match status" value="1"/>
</dbReference>
<comment type="caution">
    <text evidence="2">The sequence shown here is derived from an EMBL/GenBank/DDBJ whole genome shotgun (WGS) entry which is preliminary data.</text>
</comment>
<name>A0ABQ1K0X2_9PROT</name>
<reference evidence="3" key="1">
    <citation type="journal article" date="2019" name="Int. J. Syst. Evol. Microbiol.">
        <title>The Global Catalogue of Microorganisms (GCM) 10K type strain sequencing project: providing services to taxonomists for standard genome sequencing and annotation.</title>
        <authorList>
            <consortium name="The Broad Institute Genomics Platform"/>
            <consortium name="The Broad Institute Genome Sequencing Center for Infectious Disease"/>
            <person name="Wu L."/>
            <person name="Ma J."/>
        </authorList>
    </citation>
    <scope>NUCLEOTIDE SEQUENCE [LARGE SCALE GENOMIC DNA]</scope>
    <source>
        <strain evidence="3">CGMCC 1.15928</strain>
    </source>
</reference>
<evidence type="ECO:0000313" key="2">
    <source>
        <dbReference type="EMBL" id="GGB79799.1"/>
    </source>
</evidence>
<gene>
    <name evidence="2" type="ORF">GCM10011503_30680</name>
</gene>
<dbReference type="InterPro" id="IPR046715">
    <property type="entry name" value="DUF6607"/>
</dbReference>
<proteinExistence type="predicted"/>
<evidence type="ECO:0000313" key="3">
    <source>
        <dbReference type="Proteomes" id="UP000628854"/>
    </source>
</evidence>
<evidence type="ECO:0008006" key="4">
    <source>
        <dbReference type="Google" id="ProtNLM"/>
    </source>
</evidence>
<sequence length="348" mass="38825">MKSAFTRTAFACSAWLISACTTTAVSPSIAQDAVVDAPSQDPAAFEKDRQAILAMAGDYRVTFDFTETVSLFEGYELKDPKRSGGYEIVRVVEDSGDFISLQHILVVGPKDSPIVVKHWRQDWAYEPSRVLVFIGGNAWEWRDVPAAEQAGAWSQTVYQVDDAPRYGAVGTWTYEDGIAEWTPPAEWRPLPRRDMTTRDDYHAVDAVNRHTLTPDGWVHEQDNTKIILTGTPRALVREVGVNTYERNSSFPVSVGDAYWAATSDYWAGVRDEWSRIEDENERFAITLKGETEDLYTPLLSLAEEVQAGEKDIAAAVSEARSVIRSFVTSDIGQLADRLRPTTTLAKAY</sequence>
<feature type="signal peptide" evidence="1">
    <location>
        <begin position="1"/>
        <end position="24"/>
    </location>
</feature>
<keyword evidence="1" id="KW-0732">Signal</keyword>